<feature type="active site" description="Proton acceptor" evidence="10">
    <location>
        <position position="314"/>
    </location>
</feature>
<evidence type="ECO:0000313" key="11">
    <source>
        <dbReference type="EMBL" id="MDI9862365.1"/>
    </source>
</evidence>
<organism evidence="11 12">
    <name type="scientific">Flectobacillus roseus</name>
    <dbReference type="NCBI Taxonomy" id="502259"/>
    <lineage>
        <taxon>Bacteria</taxon>
        <taxon>Pseudomonadati</taxon>
        <taxon>Bacteroidota</taxon>
        <taxon>Cytophagia</taxon>
        <taxon>Cytophagales</taxon>
        <taxon>Flectobacillaceae</taxon>
        <taxon>Flectobacillus</taxon>
    </lineage>
</organism>
<dbReference type="InterPro" id="IPR017846">
    <property type="entry name" value="Nict_dMeBzImd_PRibTrfase_bact"/>
</dbReference>
<dbReference type="SUPFAM" id="SSF52733">
    <property type="entry name" value="Nicotinate mononucleotide:5,6-dimethylbenzimidazole phosphoribosyltransferase (CobT)"/>
    <property type="match status" value="1"/>
</dbReference>
<evidence type="ECO:0000256" key="9">
    <source>
        <dbReference type="ARBA" id="ARBA00047340"/>
    </source>
</evidence>
<dbReference type="Gene3D" id="3.40.50.10210">
    <property type="match status" value="1"/>
</dbReference>
<comment type="pathway">
    <text evidence="1 10">Nucleoside biosynthesis; alpha-ribazole biosynthesis; alpha-ribazole from 5,6-dimethylbenzimidazole: step 1/2.</text>
</comment>
<dbReference type="RefSeq" id="WP_283346631.1">
    <property type="nucleotide sequence ID" value="NZ_JASHIF010000028.1"/>
</dbReference>
<dbReference type="PANTHER" id="PTHR43463:SF1">
    <property type="entry name" value="NICOTINATE-NUCLEOTIDE--DIMETHYLBENZIMIDAZOLE PHOSPHORIBOSYLTRANSFERASE"/>
    <property type="match status" value="1"/>
</dbReference>
<gene>
    <name evidence="10 11" type="primary">cobT</name>
    <name evidence="11" type="ORF">QM524_24290</name>
</gene>
<evidence type="ECO:0000256" key="10">
    <source>
        <dbReference type="HAMAP-Rule" id="MF_00230"/>
    </source>
</evidence>
<dbReference type="NCBIfam" id="NF000996">
    <property type="entry name" value="PRK00105.1"/>
    <property type="match status" value="1"/>
</dbReference>
<keyword evidence="7 10" id="KW-0808">Transferase</keyword>
<comment type="catalytic activity">
    <reaction evidence="9 10">
        <text>5,6-dimethylbenzimidazole + nicotinate beta-D-ribonucleotide = alpha-ribazole 5'-phosphate + nicotinate + H(+)</text>
        <dbReference type="Rhea" id="RHEA:11196"/>
        <dbReference type="ChEBI" id="CHEBI:15378"/>
        <dbReference type="ChEBI" id="CHEBI:15890"/>
        <dbReference type="ChEBI" id="CHEBI:32544"/>
        <dbReference type="ChEBI" id="CHEBI:57502"/>
        <dbReference type="ChEBI" id="CHEBI:57918"/>
        <dbReference type="EC" id="2.4.2.21"/>
    </reaction>
</comment>
<dbReference type="InterPro" id="IPR023195">
    <property type="entry name" value="Nict_dMeBzImd_PRibTrfase_N"/>
</dbReference>
<name>A0ABT6YFL9_9BACT</name>
<evidence type="ECO:0000256" key="5">
    <source>
        <dbReference type="ARBA" id="ARBA00022573"/>
    </source>
</evidence>
<protein>
    <recommendedName>
        <fullName evidence="4 10">Nicotinate-nucleotide--dimethylbenzimidazole phosphoribosyltransferase</fullName>
        <shortName evidence="10">NN:DBI PRT</shortName>
        <ecNumber evidence="3 10">2.4.2.21</ecNumber>
    </recommendedName>
    <alternativeName>
        <fullName evidence="8 10">N(1)-alpha-phosphoribosyltransferase</fullName>
    </alternativeName>
</protein>
<evidence type="ECO:0000313" key="12">
    <source>
        <dbReference type="Proteomes" id="UP001236507"/>
    </source>
</evidence>
<reference evidence="11 12" key="1">
    <citation type="submission" date="2023-05" db="EMBL/GenBank/DDBJ databases">
        <title>Novel species of genus Flectobacillus isolated from stream in China.</title>
        <authorList>
            <person name="Lu H."/>
        </authorList>
    </citation>
    <scope>NUCLEOTIDE SEQUENCE [LARGE SCALE GENOMIC DNA]</scope>
    <source>
        <strain evidence="11 12">KCTC 42575</strain>
    </source>
</reference>
<accession>A0ABT6YFL9</accession>
<evidence type="ECO:0000256" key="6">
    <source>
        <dbReference type="ARBA" id="ARBA00022676"/>
    </source>
</evidence>
<comment type="function">
    <text evidence="10">Catalyzes the synthesis of alpha-ribazole-5'-phosphate from nicotinate mononucleotide (NAMN) and 5,6-dimethylbenzimidazole (DMB).</text>
</comment>
<keyword evidence="6 10" id="KW-0328">Glycosyltransferase</keyword>
<dbReference type="NCBIfam" id="TIGR03160">
    <property type="entry name" value="cobT_DBIPRT"/>
    <property type="match status" value="1"/>
</dbReference>
<dbReference type="Pfam" id="PF02277">
    <property type="entry name" value="DBI_PRT"/>
    <property type="match status" value="1"/>
</dbReference>
<dbReference type="PANTHER" id="PTHR43463">
    <property type="entry name" value="NICOTINATE-NUCLEOTIDE--DIMETHYLBENZIMIDAZOLE PHOSPHORIBOSYLTRANSFERASE"/>
    <property type="match status" value="1"/>
</dbReference>
<keyword evidence="12" id="KW-1185">Reference proteome</keyword>
<evidence type="ECO:0000256" key="8">
    <source>
        <dbReference type="ARBA" id="ARBA00030686"/>
    </source>
</evidence>
<proteinExistence type="inferred from homology"/>
<dbReference type="InterPro" id="IPR036087">
    <property type="entry name" value="Nict_dMeBzImd_PRibTrfase_sf"/>
</dbReference>
<dbReference type="CDD" id="cd02439">
    <property type="entry name" value="DMB-PRT_CobT"/>
    <property type="match status" value="1"/>
</dbReference>
<dbReference type="Proteomes" id="UP001236507">
    <property type="component" value="Unassembled WGS sequence"/>
</dbReference>
<comment type="similarity">
    <text evidence="2 10">Belongs to the CobT family.</text>
</comment>
<evidence type="ECO:0000256" key="7">
    <source>
        <dbReference type="ARBA" id="ARBA00022679"/>
    </source>
</evidence>
<evidence type="ECO:0000256" key="2">
    <source>
        <dbReference type="ARBA" id="ARBA00007110"/>
    </source>
</evidence>
<evidence type="ECO:0000256" key="1">
    <source>
        <dbReference type="ARBA" id="ARBA00005049"/>
    </source>
</evidence>
<evidence type="ECO:0000256" key="3">
    <source>
        <dbReference type="ARBA" id="ARBA00011991"/>
    </source>
</evidence>
<dbReference type="EMBL" id="JASHIF010000028">
    <property type="protein sequence ID" value="MDI9862365.1"/>
    <property type="molecule type" value="Genomic_DNA"/>
</dbReference>
<dbReference type="EC" id="2.4.2.21" evidence="3 10"/>
<dbReference type="GO" id="GO:0008939">
    <property type="term" value="F:nicotinate-nucleotide-dimethylbenzimidazole phosphoribosyltransferase activity"/>
    <property type="evidence" value="ECO:0007669"/>
    <property type="project" value="UniProtKB-EC"/>
</dbReference>
<dbReference type="HAMAP" id="MF_00230">
    <property type="entry name" value="CobT"/>
    <property type="match status" value="1"/>
</dbReference>
<dbReference type="InterPro" id="IPR003200">
    <property type="entry name" value="Nict_dMeBzImd_PRibTrfase"/>
</dbReference>
<evidence type="ECO:0000256" key="4">
    <source>
        <dbReference type="ARBA" id="ARBA00015486"/>
    </source>
</evidence>
<comment type="caution">
    <text evidence="11">The sequence shown here is derived from an EMBL/GenBank/DDBJ whole genome shotgun (WGS) entry which is preliminary data.</text>
</comment>
<sequence length="346" mass="37361">MKTFHIPVPDSSILEAIQHKIDFKTKPVGALGQLEKLALRISLIQQTLNPSLQKPHLVVFAGDHGAAQEGISKYPPEVTYQMVMNFVQGGAAINVFCRQHNITLEVVDAGVNGTFEKNLPIIHNKIPNTFGTNNYLKEPAMSIKEGQKSIDRGAALIQKIFENGCNIIGFGEMGIGNTSSASLIMSKICKLPLSECVGRGTGLDDQALKTKLQVLQKAQDLHRKLDTPLKVLTAFGGFEIAQMVGAMLQATELGMIVLVDGFIATSAYLIAHQIEPNISHYAVFCHQSDESGHKAMLDFLGANALLKLDLRLGEGSGCALAYPIIQSAVNFMNEMASFESAGVSNV</sequence>
<dbReference type="Gene3D" id="1.10.1610.10">
    <property type="match status" value="1"/>
</dbReference>
<keyword evidence="5 10" id="KW-0169">Cobalamin biosynthesis</keyword>